<dbReference type="InterPro" id="IPR001148">
    <property type="entry name" value="CA_dom"/>
</dbReference>
<comment type="caution">
    <text evidence="3">The sequence shown here is derived from an EMBL/GenBank/DDBJ whole genome shotgun (WGS) entry which is preliminary data.</text>
</comment>
<feature type="domain" description="Alpha-carbonic anhydrase" evidence="2">
    <location>
        <begin position="1"/>
        <end position="177"/>
    </location>
</feature>
<dbReference type="PANTHER" id="PTHR18952">
    <property type="entry name" value="CARBONIC ANHYDRASE"/>
    <property type="match status" value="1"/>
</dbReference>
<comment type="similarity">
    <text evidence="1">Belongs to the alpha-carbonic anhydrase family.</text>
</comment>
<evidence type="ECO:0000313" key="4">
    <source>
        <dbReference type="Proteomes" id="UP000668214"/>
    </source>
</evidence>
<dbReference type="PROSITE" id="PS51144">
    <property type="entry name" value="ALPHA_CA_2"/>
    <property type="match status" value="1"/>
</dbReference>
<dbReference type="Pfam" id="PF00194">
    <property type="entry name" value="Carb_anhydrase"/>
    <property type="match status" value="1"/>
</dbReference>
<evidence type="ECO:0000313" key="3">
    <source>
        <dbReference type="EMBL" id="KAG5318535.1"/>
    </source>
</evidence>
<keyword evidence="4" id="KW-1185">Reference proteome</keyword>
<reference evidence="3" key="1">
    <citation type="submission" date="2020-02" db="EMBL/GenBank/DDBJ databases">
        <title>Relaxed selection underlies rapid genomic changes in the transitions from sociality to social parasitism in ants.</title>
        <authorList>
            <person name="Bi X."/>
        </authorList>
    </citation>
    <scope>NUCLEOTIDE SEQUENCE</scope>
    <source>
        <strain evidence="3">BGI-DK2014c</strain>
        <tissue evidence="3">Whole body</tissue>
    </source>
</reference>
<evidence type="ECO:0000256" key="1">
    <source>
        <dbReference type="ARBA" id="ARBA00010718"/>
    </source>
</evidence>
<dbReference type="InterPro" id="IPR023561">
    <property type="entry name" value="Carbonic_anhydrase_a-class"/>
</dbReference>
<dbReference type="SUPFAM" id="SSF51069">
    <property type="entry name" value="Carbonic anhydrase"/>
    <property type="match status" value="1"/>
</dbReference>
<name>A0A836F643_9HYME</name>
<dbReference type="PANTHER" id="PTHR18952:SF233">
    <property type="entry name" value="CARBONIC ANHYDRASE 14"/>
    <property type="match status" value="1"/>
</dbReference>
<dbReference type="GO" id="GO:0008270">
    <property type="term" value="F:zinc ion binding"/>
    <property type="evidence" value="ECO:0007669"/>
    <property type="project" value="InterPro"/>
</dbReference>
<sequence>MKVVNLNPIQWVNYNVTPKKLKLSNTGYTVMLSATWREEEPYLYGGPFVSSYVFSQLHFHWGKTDMDGSEHHVDGGSMPMELHAVHYKSDYGTQIAALRQHDGVTILVYLFQIYFRNIAEFRTLCDEHKMPILTNRQPLQDRDNRNVFHVCPSGSRYATLLPISRDSDDKYIRDINK</sequence>
<dbReference type="Gene3D" id="3.10.200.10">
    <property type="entry name" value="Alpha carbonic anhydrase"/>
    <property type="match status" value="1"/>
</dbReference>
<proteinExistence type="inferred from homology"/>
<dbReference type="InterPro" id="IPR036398">
    <property type="entry name" value="CA_dom_sf"/>
</dbReference>
<organism evidence="3 4">
    <name type="scientific">Pseudoatta argentina</name>
    <dbReference type="NCBI Taxonomy" id="621737"/>
    <lineage>
        <taxon>Eukaryota</taxon>
        <taxon>Metazoa</taxon>
        <taxon>Ecdysozoa</taxon>
        <taxon>Arthropoda</taxon>
        <taxon>Hexapoda</taxon>
        <taxon>Insecta</taxon>
        <taxon>Pterygota</taxon>
        <taxon>Neoptera</taxon>
        <taxon>Endopterygota</taxon>
        <taxon>Hymenoptera</taxon>
        <taxon>Apocrita</taxon>
        <taxon>Aculeata</taxon>
        <taxon>Formicoidea</taxon>
        <taxon>Formicidae</taxon>
        <taxon>Myrmicinae</taxon>
        <taxon>Pseudoatta</taxon>
    </lineage>
</organism>
<dbReference type="GO" id="GO:0005737">
    <property type="term" value="C:cytoplasm"/>
    <property type="evidence" value="ECO:0007669"/>
    <property type="project" value="TreeGrafter"/>
</dbReference>
<dbReference type="AlphaFoldDB" id="A0A836F643"/>
<gene>
    <name evidence="3" type="primary">Ca3_1</name>
    <name evidence="3" type="ORF">G6Z78_0005284</name>
</gene>
<dbReference type="SMART" id="SM01057">
    <property type="entry name" value="Carb_anhydrase"/>
    <property type="match status" value="1"/>
</dbReference>
<dbReference type="GO" id="GO:0004089">
    <property type="term" value="F:carbonate dehydratase activity"/>
    <property type="evidence" value="ECO:0007669"/>
    <property type="project" value="InterPro"/>
</dbReference>
<evidence type="ECO:0000259" key="2">
    <source>
        <dbReference type="PROSITE" id="PS51144"/>
    </source>
</evidence>
<dbReference type="Proteomes" id="UP000668214">
    <property type="component" value="Unassembled WGS sequence"/>
</dbReference>
<protein>
    <submittedName>
        <fullName evidence="3">CAH3 anhydrase</fullName>
    </submittedName>
</protein>
<feature type="non-terminal residue" evidence="3">
    <location>
        <position position="1"/>
    </location>
</feature>
<dbReference type="EMBL" id="JAANIA010001881">
    <property type="protein sequence ID" value="KAG5318535.1"/>
    <property type="molecule type" value="Genomic_DNA"/>
</dbReference>
<accession>A0A836F643</accession>
<feature type="non-terminal residue" evidence="3">
    <location>
        <position position="177"/>
    </location>
</feature>